<reference evidence="1 2" key="1">
    <citation type="submission" date="2021-05" db="EMBL/GenBank/DDBJ databases">
        <title>Direct Submission.</title>
        <authorList>
            <person name="Li K."/>
            <person name="Gao J."/>
        </authorList>
    </citation>
    <scope>NUCLEOTIDE SEQUENCE [LARGE SCALE GENOMIC DNA]</scope>
    <source>
        <strain evidence="1 2">Mg02</strain>
    </source>
</reference>
<evidence type="ECO:0000313" key="1">
    <source>
        <dbReference type="EMBL" id="QUX25645.1"/>
    </source>
</evidence>
<protein>
    <submittedName>
        <fullName evidence="1">Uncharacterized protein</fullName>
    </submittedName>
</protein>
<proteinExistence type="predicted"/>
<organism evidence="1 2">
    <name type="scientific">Nocardiopsis changdeensis</name>
    <dbReference type="NCBI Taxonomy" id="2831969"/>
    <lineage>
        <taxon>Bacteria</taxon>
        <taxon>Bacillati</taxon>
        <taxon>Actinomycetota</taxon>
        <taxon>Actinomycetes</taxon>
        <taxon>Streptosporangiales</taxon>
        <taxon>Nocardiopsidaceae</taxon>
        <taxon>Nocardiopsis</taxon>
    </lineage>
</organism>
<keyword evidence="2" id="KW-1185">Reference proteome</keyword>
<dbReference type="Proteomes" id="UP000676079">
    <property type="component" value="Chromosome"/>
</dbReference>
<sequence length="68" mass="7077">MTSTCPHCGWPDSQPFRVVSRHVTAAGSTVWVRCACGSLQVREVGVAGVRVVSRGRPDLVPGGDGCPA</sequence>
<accession>A0ABX8BVA3</accession>
<dbReference type="RefSeq" id="WP_220561297.1">
    <property type="nucleotide sequence ID" value="NZ_CP074133.1"/>
</dbReference>
<gene>
    <name evidence="1" type="ORF">KGD84_16245</name>
</gene>
<evidence type="ECO:0000313" key="2">
    <source>
        <dbReference type="Proteomes" id="UP000676079"/>
    </source>
</evidence>
<name>A0ABX8BVA3_9ACTN</name>
<dbReference type="EMBL" id="CP074133">
    <property type="protein sequence ID" value="QUX25645.1"/>
    <property type="molecule type" value="Genomic_DNA"/>
</dbReference>